<name>A0A1X0YBG9_9BACT</name>
<feature type="domain" description="Polymerase nucleotidyl transferase" evidence="1">
    <location>
        <begin position="94"/>
        <end position="161"/>
    </location>
</feature>
<dbReference type="Proteomes" id="UP000193136">
    <property type="component" value="Unassembled WGS sequence"/>
</dbReference>
<gene>
    <name evidence="2" type="ORF">B5V00_04380</name>
</gene>
<reference evidence="2 3" key="1">
    <citation type="submission" date="2017-03" db="EMBL/GenBank/DDBJ databases">
        <title>Genome sequence of Geothermobacter sp. EPR-M, Deep-Sea Iron Reducer.</title>
        <authorList>
            <person name="Tully B."/>
            <person name="Savalia P."/>
            <person name="Abuyen K."/>
            <person name="Baughan C."/>
            <person name="Romero E."/>
            <person name="Ronkowski C."/>
            <person name="Torres B."/>
            <person name="Tremblay J."/>
            <person name="Trujillo A."/>
            <person name="Tyler M."/>
            <person name="Perez-Rodriguez I."/>
            <person name="Amend J."/>
        </authorList>
    </citation>
    <scope>NUCLEOTIDE SEQUENCE [LARGE SCALE GENOMIC DNA]</scope>
    <source>
        <strain evidence="2 3">EPR-M</strain>
    </source>
</reference>
<dbReference type="InterPro" id="IPR002934">
    <property type="entry name" value="Polymerase_NTP_transf_dom"/>
</dbReference>
<dbReference type="InterPro" id="IPR043519">
    <property type="entry name" value="NT_sf"/>
</dbReference>
<dbReference type="SUPFAM" id="SSF81301">
    <property type="entry name" value="Nucleotidyltransferase"/>
    <property type="match status" value="1"/>
</dbReference>
<dbReference type="CDD" id="cd05403">
    <property type="entry name" value="NT_KNTase_like"/>
    <property type="match status" value="1"/>
</dbReference>
<comment type="caution">
    <text evidence="2">The sequence shown here is derived from an EMBL/GenBank/DDBJ whole genome shotgun (WGS) entry which is preliminary data.</text>
</comment>
<dbReference type="Gene3D" id="3.30.460.10">
    <property type="entry name" value="Beta Polymerase, domain 2"/>
    <property type="match status" value="1"/>
</dbReference>
<organism evidence="2 3">
    <name type="scientific">Geothermobacter hydrogeniphilus</name>
    <dbReference type="NCBI Taxonomy" id="1969733"/>
    <lineage>
        <taxon>Bacteria</taxon>
        <taxon>Pseudomonadati</taxon>
        <taxon>Thermodesulfobacteriota</taxon>
        <taxon>Desulfuromonadia</taxon>
        <taxon>Desulfuromonadales</taxon>
        <taxon>Geothermobacteraceae</taxon>
        <taxon>Geothermobacter</taxon>
    </lineage>
</organism>
<dbReference type="Pfam" id="PF01909">
    <property type="entry name" value="NTP_transf_2"/>
    <property type="match status" value="1"/>
</dbReference>
<dbReference type="PANTHER" id="PTHR33933:SF3">
    <property type="entry name" value="PROTEIN ADENYLYLTRANSFERASE MJ0604-RELATED"/>
    <property type="match status" value="1"/>
</dbReference>
<dbReference type="InterPro" id="IPR052548">
    <property type="entry name" value="Type_VII_TA_antitoxin"/>
</dbReference>
<evidence type="ECO:0000313" key="2">
    <source>
        <dbReference type="EMBL" id="ORJ62525.1"/>
    </source>
</evidence>
<dbReference type="AlphaFoldDB" id="A0A1X0YBG9"/>
<dbReference type="STRING" id="1969733.B5V00_04380"/>
<proteinExistence type="predicted"/>
<accession>A0A1X0YBG9</accession>
<dbReference type="PANTHER" id="PTHR33933">
    <property type="entry name" value="NUCLEOTIDYLTRANSFERASE"/>
    <property type="match status" value="1"/>
</dbReference>
<dbReference type="EMBL" id="NAAD01000003">
    <property type="protein sequence ID" value="ORJ62525.1"/>
    <property type="molecule type" value="Genomic_DNA"/>
</dbReference>
<evidence type="ECO:0000313" key="3">
    <source>
        <dbReference type="Proteomes" id="UP000193136"/>
    </source>
</evidence>
<protein>
    <recommendedName>
        <fullName evidence="1">Polymerase nucleotidyl transferase domain-containing protein</fullName>
    </recommendedName>
</protein>
<evidence type="ECO:0000259" key="1">
    <source>
        <dbReference type="Pfam" id="PF01909"/>
    </source>
</evidence>
<dbReference type="OrthoDB" id="5419730at2"/>
<dbReference type="GO" id="GO:0016779">
    <property type="term" value="F:nucleotidyltransferase activity"/>
    <property type="evidence" value="ECO:0007669"/>
    <property type="project" value="InterPro"/>
</dbReference>
<keyword evidence="3" id="KW-1185">Reference proteome</keyword>
<sequence length="184" mass="20491">MVENHKGRPIADLPFLVAWVWRQVDISHLSSPISAAPGLSIQRTLHHRARPVQHMGGGNHCQNSNAPLYFVKKTGGLAKMLDPTVIQKSVAKLAADFDPERIILFGSQARGDCDANSDVDLLVITNITGSRRRLMVRMDRALRGMGLARDIVILTPEEFERDKEIPGTIARPAWKEGKILYARH</sequence>